<evidence type="ECO:0000256" key="10">
    <source>
        <dbReference type="ARBA" id="ARBA00022989"/>
    </source>
</evidence>
<protein>
    <recommendedName>
        <fullName evidence="2">non-specific serine/threonine protein kinase</fullName>
        <ecNumber evidence="2">2.7.11.1</ecNumber>
    </recommendedName>
</protein>
<accession>A0A6A1UVK3</accession>
<evidence type="ECO:0000313" key="18">
    <source>
        <dbReference type="EMBL" id="KAB1204429.1"/>
    </source>
</evidence>
<dbReference type="InterPro" id="IPR047117">
    <property type="entry name" value="PERK1-13-like"/>
</dbReference>
<dbReference type="PROSITE" id="PS00108">
    <property type="entry name" value="PROTEIN_KINASE_ST"/>
    <property type="match status" value="1"/>
</dbReference>
<dbReference type="FunFam" id="1.10.510.10:FF:000173">
    <property type="entry name" value="proline-rich receptor-like protein kinase PERK8"/>
    <property type="match status" value="1"/>
</dbReference>
<dbReference type="InterPro" id="IPR008271">
    <property type="entry name" value="Ser/Thr_kinase_AS"/>
</dbReference>
<dbReference type="EC" id="2.7.11.1" evidence="2"/>
<dbReference type="PROSITE" id="PS00107">
    <property type="entry name" value="PROTEIN_KINASE_ATP"/>
    <property type="match status" value="1"/>
</dbReference>
<evidence type="ECO:0000256" key="1">
    <source>
        <dbReference type="ARBA" id="ARBA00004162"/>
    </source>
</evidence>
<dbReference type="Proteomes" id="UP000516437">
    <property type="component" value="Chromosome 8"/>
</dbReference>
<evidence type="ECO:0000259" key="17">
    <source>
        <dbReference type="PROSITE" id="PS50011"/>
    </source>
</evidence>
<keyword evidence="3" id="KW-1003">Cell membrane</keyword>
<proteinExistence type="inferred from homology"/>
<evidence type="ECO:0000256" key="16">
    <source>
        <dbReference type="SAM" id="MobiDB-lite"/>
    </source>
</evidence>
<dbReference type="AlphaFoldDB" id="A0A6A1UVK3"/>
<dbReference type="GO" id="GO:0005886">
    <property type="term" value="C:plasma membrane"/>
    <property type="evidence" value="ECO:0007669"/>
    <property type="project" value="UniProtKB-SubCell"/>
</dbReference>
<dbReference type="SMART" id="SM00220">
    <property type="entry name" value="S_TKc"/>
    <property type="match status" value="1"/>
</dbReference>
<comment type="subcellular location">
    <subcellularLocation>
        <location evidence="1">Cell membrane</location>
        <topology evidence="1">Single-pass membrane protein</topology>
    </subcellularLocation>
</comment>
<keyword evidence="7 14" id="KW-0547">Nucleotide-binding</keyword>
<dbReference type="Pfam" id="PF00069">
    <property type="entry name" value="Pkinase"/>
    <property type="match status" value="1"/>
</dbReference>
<dbReference type="GO" id="GO:0004674">
    <property type="term" value="F:protein serine/threonine kinase activity"/>
    <property type="evidence" value="ECO:0007669"/>
    <property type="project" value="UniProtKB-KW"/>
</dbReference>
<dbReference type="Gene3D" id="3.30.200.20">
    <property type="entry name" value="Phosphorylase Kinase, domain 1"/>
    <property type="match status" value="1"/>
</dbReference>
<dbReference type="InterPro" id="IPR017441">
    <property type="entry name" value="Protein_kinase_ATP_BS"/>
</dbReference>
<evidence type="ECO:0000256" key="6">
    <source>
        <dbReference type="ARBA" id="ARBA00022692"/>
    </source>
</evidence>
<feature type="compositionally biased region" description="Low complexity" evidence="16">
    <location>
        <begin position="360"/>
        <end position="374"/>
    </location>
</feature>
<evidence type="ECO:0000256" key="3">
    <source>
        <dbReference type="ARBA" id="ARBA00022475"/>
    </source>
</evidence>
<dbReference type="SUPFAM" id="SSF56112">
    <property type="entry name" value="Protein kinase-like (PK-like)"/>
    <property type="match status" value="1"/>
</dbReference>
<dbReference type="PANTHER" id="PTHR47982">
    <property type="entry name" value="PROLINE-RICH RECEPTOR-LIKE PROTEIN KINASE PERK4"/>
    <property type="match status" value="1"/>
</dbReference>
<keyword evidence="8 18" id="KW-0418">Kinase</keyword>
<comment type="catalytic activity">
    <reaction evidence="12">
        <text>L-threonyl-[protein] + ATP = O-phospho-L-threonyl-[protein] + ADP + H(+)</text>
        <dbReference type="Rhea" id="RHEA:46608"/>
        <dbReference type="Rhea" id="RHEA-COMP:11060"/>
        <dbReference type="Rhea" id="RHEA-COMP:11605"/>
        <dbReference type="ChEBI" id="CHEBI:15378"/>
        <dbReference type="ChEBI" id="CHEBI:30013"/>
        <dbReference type="ChEBI" id="CHEBI:30616"/>
        <dbReference type="ChEBI" id="CHEBI:61977"/>
        <dbReference type="ChEBI" id="CHEBI:456216"/>
        <dbReference type="EC" id="2.7.11.1"/>
    </reaction>
</comment>
<reference evidence="18 19" key="1">
    <citation type="journal article" date="2019" name="Plant Biotechnol. J.">
        <title>The red bayberry genome and genetic basis of sex determination.</title>
        <authorList>
            <person name="Jia H.M."/>
            <person name="Jia H.J."/>
            <person name="Cai Q.L."/>
            <person name="Wang Y."/>
            <person name="Zhao H.B."/>
            <person name="Yang W.F."/>
            <person name="Wang G.Y."/>
            <person name="Li Y.H."/>
            <person name="Zhan D.L."/>
            <person name="Shen Y.T."/>
            <person name="Niu Q.F."/>
            <person name="Chang L."/>
            <person name="Qiu J."/>
            <person name="Zhao L."/>
            <person name="Xie H.B."/>
            <person name="Fu W.Y."/>
            <person name="Jin J."/>
            <person name="Li X.W."/>
            <person name="Jiao Y."/>
            <person name="Zhou C.C."/>
            <person name="Tu T."/>
            <person name="Chai C.Y."/>
            <person name="Gao J.L."/>
            <person name="Fan L.J."/>
            <person name="van de Weg E."/>
            <person name="Wang J.Y."/>
            <person name="Gao Z.S."/>
        </authorList>
    </citation>
    <scope>NUCLEOTIDE SEQUENCE [LARGE SCALE GENOMIC DNA]</scope>
    <source>
        <tissue evidence="18">Leaves</tissue>
    </source>
</reference>
<evidence type="ECO:0000256" key="5">
    <source>
        <dbReference type="ARBA" id="ARBA00022679"/>
    </source>
</evidence>
<gene>
    <name evidence="18" type="ORF">CJ030_MR8G028484</name>
</gene>
<evidence type="ECO:0000256" key="2">
    <source>
        <dbReference type="ARBA" id="ARBA00012513"/>
    </source>
</evidence>
<dbReference type="FunFam" id="3.30.200.20:FF:000162">
    <property type="entry name" value="Adenine nucleotide alpha hydrolase-like domain kinase"/>
    <property type="match status" value="1"/>
</dbReference>
<dbReference type="GO" id="GO:0005524">
    <property type="term" value="F:ATP binding"/>
    <property type="evidence" value="ECO:0007669"/>
    <property type="project" value="UniProtKB-UniRule"/>
</dbReference>
<dbReference type="EMBL" id="RXIC02000026">
    <property type="protein sequence ID" value="KAB1204429.1"/>
    <property type="molecule type" value="Genomic_DNA"/>
</dbReference>
<dbReference type="PROSITE" id="PS50011">
    <property type="entry name" value="PROTEIN_KINASE_DOM"/>
    <property type="match status" value="1"/>
</dbReference>
<evidence type="ECO:0000256" key="8">
    <source>
        <dbReference type="ARBA" id="ARBA00022777"/>
    </source>
</evidence>
<keyword evidence="19" id="KW-1185">Reference proteome</keyword>
<dbReference type="PANTHER" id="PTHR47982:SF22">
    <property type="entry name" value="PROLINE-RICH RECEPTOR-LIKE PROTEIN KINASE PERK14"/>
    <property type="match status" value="1"/>
</dbReference>
<evidence type="ECO:0000256" key="13">
    <source>
        <dbReference type="ARBA" id="ARBA00048679"/>
    </source>
</evidence>
<comment type="caution">
    <text evidence="18">The sequence shown here is derived from an EMBL/GenBank/DDBJ whole genome shotgun (WGS) entry which is preliminary data.</text>
</comment>
<sequence length="391" mass="42715">MSCCGDSCSINLGSGYPIPLNLSRGTYIYDQLVRATSGFSEANLLGQGGFGYVYKGVLPEGLEIAVKQLKMDSKQGEKEFQAEVETISRAHHKHLVLLHGYCIFGAERLLVYEFAPNKTLEFHLHGEGQPVLDWAARMKIAVGSGKGLAYLHEDCNPAIIHRDIKASNILLDFGLEAKVSDFGLAKIFDDSITHITTRVVGTFGYLAPDYASSGQLTEKSDVYSYGVVLLELITGRPPITTETESSWKEGLVDWARPLLSQALQDSNFDALVDPRLLSNYNTTEMARMTACAAACVRLSPWLRPQMGQIVQALEGHLSLTDLAERTQSQHSSLCRSSGSSTFDAQKCMDDTKKHNMTWVSQDSGSSRSSSGSTSEYGLNPSNSSGDFQQTS</sequence>
<comment type="catalytic activity">
    <reaction evidence="13">
        <text>L-seryl-[protein] + ATP = O-phospho-L-seryl-[protein] + ADP + H(+)</text>
        <dbReference type="Rhea" id="RHEA:17989"/>
        <dbReference type="Rhea" id="RHEA-COMP:9863"/>
        <dbReference type="Rhea" id="RHEA-COMP:11604"/>
        <dbReference type="ChEBI" id="CHEBI:15378"/>
        <dbReference type="ChEBI" id="CHEBI:29999"/>
        <dbReference type="ChEBI" id="CHEBI:30616"/>
        <dbReference type="ChEBI" id="CHEBI:83421"/>
        <dbReference type="ChEBI" id="CHEBI:456216"/>
        <dbReference type="EC" id="2.7.11.1"/>
    </reaction>
</comment>
<dbReference type="OrthoDB" id="4062651at2759"/>
<evidence type="ECO:0000256" key="7">
    <source>
        <dbReference type="ARBA" id="ARBA00022741"/>
    </source>
</evidence>
<keyword evidence="11" id="KW-0472">Membrane</keyword>
<keyword evidence="10" id="KW-1133">Transmembrane helix</keyword>
<comment type="similarity">
    <text evidence="15">Belongs to the protein kinase superfamily.</text>
</comment>
<feature type="compositionally biased region" description="Polar residues" evidence="16">
    <location>
        <begin position="375"/>
        <end position="391"/>
    </location>
</feature>
<evidence type="ECO:0000313" key="19">
    <source>
        <dbReference type="Proteomes" id="UP000516437"/>
    </source>
</evidence>
<name>A0A6A1UVK3_9ROSI</name>
<dbReference type="CDD" id="cd14066">
    <property type="entry name" value="STKc_IRAK"/>
    <property type="match status" value="1"/>
</dbReference>
<organism evidence="18 19">
    <name type="scientific">Morella rubra</name>
    <name type="common">Chinese bayberry</name>
    <dbReference type="NCBI Taxonomy" id="262757"/>
    <lineage>
        <taxon>Eukaryota</taxon>
        <taxon>Viridiplantae</taxon>
        <taxon>Streptophyta</taxon>
        <taxon>Embryophyta</taxon>
        <taxon>Tracheophyta</taxon>
        <taxon>Spermatophyta</taxon>
        <taxon>Magnoliopsida</taxon>
        <taxon>eudicotyledons</taxon>
        <taxon>Gunneridae</taxon>
        <taxon>Pentapetalae</taxon>
        <taxon>rosids</taxon>
        <taxon>fabids</taxon>
        <taxon>Fagales</taxon>
        <taxon>Myricaceae</taxon>
        <taxon>Morella</taxon>
    </lineage>
</organism>
<evidence type="ECO:0000256" key="12">
    <source>
        <dbReference type="ARBA" id="ARBA00047899"/>
    </source>
</evidence>
<dbReference type="InterPro" id="IPR011009">
    <property type="entry name" value="Kinase-like_dom_sf"/>
</dbReference>
<keyword evidence="5" id="KW-0808">Transferase</keyword>
<keyword evidence="4 15" id="KW-0723">Serine/threonine-protein kinase</keyword>
<evidence type="ECO:0000256" key="15">
    <source>
        <dbReference type="RuleBase" id="RU000304"/>
    </source>
</evidence>
<evidence type="ECO:0000256" key="9">
    <source>
        <dbReference type="ARBA" id="ARBA00022840"/>
    </source>
</evidence>
<evidence type="ECO:0000256" key="14">
    <source>
        <dbReference type="PROSITE-ProRule" id="PRU10141"/>
    </source>
</evidence>
<keyword evidence="9 14" id="KW-0067">ATP-binding</keyword>
<dbReference type="Gene3D" id="1.10.510.10">
    <property type="entry name" value="Transferase(Phosphotransferase) domain 1"/>
    <property type="match status" value="1"/>
</dbReference>
<feature type="binding site" evidence="14">
    <location>
        <position position="67"/>
    </location>
    <ligand>
        <name>ATP</name>
        <dbReference type="ChEBI" id="CHEBI:30616"/>
    </ligand>
</feature>
<dbReference type="InterPro" id="IPR000719">
    <property type="entry name" value="Prot_kinase_dom"/>
</dbReference>
<evidence type="ECO:0000256" key="4">
    <source>
        <dbReference type="ARBA" id="ARBA00022527"/>
    </source>
</evidence>
<keyword evidence="18" id="KW-0675">Receptor</keyword>
<evidence type="ECO:0000256" key="11">
    <source>
        <dbReference type="ARBA" id="ARBA00023136"/>
    </source>
</evidence>
<feature type="domain" description="Protein kinase" evidence="17">
    <location>
        <begin position="39"/>
        <end position="319"/>
    </location>
</feature>
<keyword evidence="6" id="KW-0812">Transmembrane</keyword>
<feature type="region of interest" description="Disordered" evidence="16">
    <location>
        <begin position="358"/>
        <end position="391"/>
    </location>
</feature>